<dbReference type="InterPro" id="IPR023332">
    <property type="entry name" value="Proteasome_alpha-type"/>
</dbReference>
<keyword evidence="11" id="KW-0812">Transmembrane</keyword>
<comment type="function">
    <text evidence="1">The proteasome is a multicatalytic proteinase complex which is characterized by its ability to cleave peptides with Arg, Phe, Tyr, Leu, and Glu adjacent to the leaving group at neutral or slightly basic pH. The proteasome has an ATP-dependent proteolytic activity.</text>
</comment>
<dbReference type="Pfam" id="PF00179">
    <property type="entry name" value="UQ_con"/>
    <property type="match status" value="1"/>
</dbReference>
<gene>
    <name evidence="13" type="ORF">RHSIM_Rhsim12G0213200</name>
</gene>
<keyword evidence="7" id="KW-0539">Nucleus</keyword>
<dbReference type="GO" id="GO:0019773">
    <property type="term" value="C:proteasome core complex, alpha-subunit complex"/>
    <property type="evidence" value="ECO:0007669"/>
    <property type="project" value="UniProtKB-UniRule"/>
</dbReference>
<dbReference type="NCBIfam" id="NF003075">
    <property type="entry name" value="PRK03996.1"/>
    <property type="match status" value="1"/>
</dbReference>
<dbReference type="Proteomes" id="UP000626092">
    <property type="component" value="Unassembled WGS sequence"/>
</dbReference>
<dbReference type="SMART" id="SM00948">
    <property type="entry name" value="Proteasome_A_N"/>
    <property type="match status" value="1"/>
</dbReference>
<evidence type="ECO:0000256" key="1">
    <source>
        <dbReference type="ARBA" id="ARBA00002000"/>
    </source>
</evidence>
<proteinExistence type="inferred from homology"/>
<dbReference type="Pfam" id="PF10584">
    <property type="entry name" value="Proteasome_A_N"/>
    <property type="match status" value="1"/>
</dbReference>
<dbReference type="Gene3D" id="3.60.20.10">
    <property type="entry name" value="Glutamine Phosphoribosylpyrophosphate, subunit 1, domain 1"/>
    <property type="match status" value="1"/>
</dbReference>
<evidence type="ECO:0000259" key="12">
    <source>
        <dbReference type="PROSITE" id="PS50127"/>
    </source>
</evidence>
<dbReference type="PROSITE" id="PS00388">
    <property type="entry name" value="PROTEASOME_ALPHA_1"/>
    <property type="match status" value="1"/>
</dbReference>
<keyword evidence="14" id="KW-1185">Reference proteome</keyword>
<dbReference type="GO" id="GO:0005737">
    <property type="term" value="C:cytoplasm"/>
    <property type="evidence" value="ECO:0007669"/>
    <property type="project" value="UniProtKB-SubCell"/>
</dbReference>
<dbReference type="AlphaFoldDB" id="A0A834G3K0"/>
<feature type="region of interest" description="Disordered" evidence="10">
    <location>
        <begin position="58"/>
        <end position="95"/>
    </location>
</feature>
<name>A0A834G3K0_RHOSS</name>
<dbReference type="InterPro" id="IPR033812">
    <property type="entry name" value="Proteasome_alpha_type_5"/>
</dbReference>
<evidence type="ECO:0000256" key="9">
    <source>
        <dbReference type="SAM" id="Coils"/>
    </source>
</evidence>
<keyword evidence="11" id="KW-1133">Transmembrane helix</keyword>
<dbReference type="InterPro" id="IPR000608">
    <property type="entry name" value="UBC"/>
</dbReference>
<keyword evidence="9" id="KW-0175">Coiled coil</keyword>
<dbReference type="InterPro" id="IPR016135">
    <property type="entry name" value="UBQ-conjugating_enzyme/RWD"/>
</dbReference>
<dbReference type="SMART" id="SM00212">
    <property type="entry name" value="UBCc"/>
    <property type="match status" value="1"/>
</dbReference>
<feature type="transmembrane region" description="Helical" evidence="11">
    <location>
        <begin position="832"/>
        <end position="853"/>
    </location>
</feature>
<dbReference type="InterPro" id="IPR001353">
    <property type="entry name" value="Proteasome_sua/b"/>
</dbReference>
<comment type="similarity">
    <text evidence="4">Belongs to the remorin family.</text>
</comment>
<feature type="coiled-coil region" evidence="9">
    <location>
        <begin position="373"/>
        <end position="400"/>
    </location>
</feature>
<dbReference type="GO" id="GO:0003735">
    <property type="term" value="F:structural constituent of ribosome"/>
    <property type="evidence" value="ECO:0007669"/>
    <property type="project" value="UniProtKB-ARBA"/>
</dbReference>
<evidence type="ECO:0000256" key="3">
    <source>
        <dbReference type="ARBA" id="ARBA00004496"/>
    </source>
</evidence>
<evidence type="ECO:0000256" key="10">
    <source>
        <dbReference type="SAM" id="MobiDB-lite"/>
    </source>
</evidence>
<dbReference type="InterPro" id="IPR005516">
    <property type="entry name" value="Remorin_C"/>
</dbReference>
<dbReference type="PROSITE" id="PS51475">
    <property type="entry name" value="PROTEASOME_ALPHA_2"/>
    <property type="match status" value="1"/>
</dbReference>
<dbReference type="Gene3D" id="3.10.110.10">
    <property type="entry name" value="Ubiquitin Conjugating Enzyme"/>
    <property type="match status" value="2"/>
</dbReference>
<dbReference type="InterPro" id="IPR029055">
    <property type="entry name" value="Ntn_hydrolases_N"/>
</dbReference>
<dbReference type="OrthoDB" id="431557at2759"/>
<dbReference type="PANTHER" id="PTHR11599">
    <property type="entry name" value="PROTEASOME SUBUNIT ALPHA/BETA"/>
    <property type="match status" value="1"/>
</dbReference>
<dbReference type="Pfam" id="PF03763">
    <property type="entry name" value="Remorin_C"/>
    <property type="match status" value="1"/>
</dbReference>
<reference evidence="13" key="1">
    <citation type="submission" date="2019-11" db="EMBL/GenBank/DDBJ databases">
        <authorList>
            <person name="Liu Y."/>
            <person name="Hou J."/>
            <person name="Li T.-Q."/>
            <person name="Guan C.-H."/>
            <person name="Wu X."/>
            <person name="Wu H.-Z."/>
            <person name="Ling F."/>
            <person name="Zhang R."/>
            <person name="Shi X.-G."/>
            <person name="Ren J.-P."/>
            <person name="Chen E.-F."/>
            <person name="Sun J.-M."/>
        </authorList>
    </citation>
    <scope>NUCLEOTIDE SEQUENCE</scope>
    <source>
        <strain evidence="13">Adult_tree_wgs_1</strain>
        <tissue evidence="13">Leaves</tissue>
    </source>
</reference>
<comment type="caution">
    <text evidence="13">The sequence shown here is derived from an EMBL/GenBank/DDBJ whole genome shotgun (WGS) entry which is preliminary data.</text>
</comment>
<keyword evidence="6 8" id="KW-0647">Proteasome</keyword>
<evidence type="ECO:0000256" key="11">
    <source>
        <dbReference type="SAM" id="Phobius"/>
    </source>
</evidence>
<evidence type="ECO:0000313" key="13">
    <source>
        <dbReference type="EMBL" id="KAF7123779.1"/>
    </source>
</evidence>
<accession>A0A834G3K0</accession>
<evidence type="ECO:0000256" key="2">
    <source>
        <dbReference type="ARBA" id="ARBA00004123"/>
    </source>
</evidence>
<comment type="subcellular location">
    <subcellularLocation>
        <location evidence="3">Cytoplasm</location>
    </subcellularLocation>
    <subcellularLocation>
        <location evidence="2">Nucleus</location>
    </subcellularLocation>
</comment>
<evidence type="ECO:0000256" key="6">
    <source>
        <dbReference type="ARBA" id="ARBA00022942"/>
    </source>
</evidence>
<sequence>MDLPSSNVYYEAPSFLLPHGQPPLENLFPEPLCKLNLKETSNFVRSFAIKNHHDSSTESRSFLDVSADQKRREGVSSVTKRHSEGPSTPGRPIFRISTSRNFSSRKSFPSKWDDAEKWLNGSSSCHDSPAHHHTHGSKPLEGTKVFKQFEGCRPQVEVFAEKTRVTEEKVTKSVSSTEGSIAVEFLSISERAFNGVSASANVRLKDKFAKEVEPIFPKFRSSEPMSEGFVFPNLGGNSMTEAATEGVHEVNHRDVGTEMTALSSSTTSRCHTPFKSTSPARHNTPQNRSGPLAIINSRTTHIAKLQDCHIAKLQIGEQFDSVVSTWSSREEEEEEISKSLRHFDISSDCRKSLSEPRYQREEAKIQAWVNLQSARAEAQARKLEVKIEKMRSNLEEKLMKRMGVVHRKAEEKRAAAQLQHSDQIHRAAKQFRISDVMFGIYLFQTEYDRGVNTFSPEGRLFQVEYAIEAIKLGSTAIGLKTKEGVVLAVEKRITSPLLEPSSVEKIMEIDDHIGCAMSGLIADARTLVEHARVETQNHRFSYGEPMTVESTTQALCDLALRFGEGDEESMSRPFGVSLLIAGHDENGPSLYYTDPSGTFWQCNAKAIGSGSEGADSSLQEQYNKDITLKEAETIALSILKQVMEEKVTPNNVDIAKVAPTYHLYIPSEEPVSHVTARPSPNDILEWHYVLEGSEGTPFAGGYYYGKIKFPPEYPFKPPGISSSRKLESDVVCIKMDNSPTTGSVTTTVDEKQRLAKSSLAFNCKNATFRKMFPEYVEKYEQQQLAENPVPEQVSLVPRQKEKSRPLLEKDGIEGLNKVEAPRDIKHHRRQSFPTWMVVLLVSVFGIVMALPLLQL</sequence>
<dbReference type="CDD" id="cd03753">
    <property type="entry name" value="proteasome_alpha_type_5"/>
    <property type="match status" value="1"/>
</dbReference>
<dbReference type="SUPFAM" id="SSF54495">
    <property type="entry name" value="UBC-like"/>
    <property type="match status" value="1"/>
</dbReference>
<dbReference type="InterPro" id="IPR050115">
    <property type="entry name" value="Proteasome_alpha"/>
</dbReference>
<evidence type="ECO:0000256" key="8">
    <source>
        <dbReference type="PROSITE-ProRule" id="PRU00808"/>
    </source>
</evidence>
<evidence type="ECO:0000256" key="4">
    <source>
        <dbReference type="ARBA" id="ARBA00005711"/>
    </source>
</evidence>
<dbReference type="EMBL" id="WJXA01000012">
    <property type="protein sequence ID" value="KAF7123779.1"/>
    <property type="molecule type" value="Genomic_DNA"/>
</dbReference>
<comment type="similarity">
    <text evidence="8">Belongs to the peptidase T1A family.</text>
</comment>
<evidence type="ECO:0000256" key="7">
    <source>
        <dbReference type="ARBA" id="ARBA00023242"/>
    </source>
</evidence>
<dbReference type="Pfam" id="PF00227">
    <property type="entry name" value="Proteasome"/>
    <property type="match status" value="1"/>
</dbReference>
<evidence type="ECO:0000313" key="14">
    <source>
        <dbReference type="Proteomes" id="UP000626092"/>
    </source>
</evidence>
<protein>
    <recommendedName>
        <fullName evidence="12">UBC core domain-containing protein</fullName>
    </recommendedName>
</protein>
<dbReference type="GO" id="GO:0004540">
    <property type="term" value="F:RNA nuclease activity"/>
    <property type="evidence" value="ECO:0007669"/>
    <property type="project" value="UniProtKB-ARBA"/>
</dbReference>
<dbReference type="GO" id="GO:0043161">
    <property type="term" value="P:proteasome-mediated ubiquitin-dependent protein catabolic process"/>
    <property type="evidence" value="ECO:0007669"/>
    <property type="project" value="InterPro"/>
</dbReference>
<dbReference type="SUPFAM" id="SSF56235">
    <property type="entry name" value="N-terminal nucleophile aminohydrolases (Ntn hydrolases)"/>
    <property type="match status" value="1"/>
</dbReference>
<keyword evidence="11" id="KW-0472">Membrane</keyword>
<dbReference type="FunFam" id="3.60.20.10:FF:000029">
    <property type="entry name" value="Proteasome subunit alpha type"/>
    <property type="match status" value="1"/>
</dbReference>
<dbReference type="GO" id="GO:0005634">
    <property type="term" value="C:nucleus"/>
    <property type="evidence" value="ECO:0007669"/>
    <property type="project" value="UniProtKB-SubCell"/>
</dbReference>
<evidence type="ECO:0000256" key="5">
    <source>
        <dbReference type="ARBA" id="ARBA00022490"/>
    </source>
</evidence>
<dbReference type="InterPro" id="IPR000426">
    <property type="entry name" value="Proteasome_asu_N"/>
</dbReference>
<keyword evidence="5" id="KW-0963">Cytoplasm</keyword>
<dbReference type="PROSITE" id="PS50127">
    <property type="entry name" value="UBC_2"/>
    <property type="match status" value="1"/>
</dbReference>
<organism evidence="13 14">
    <name type="scientific">Rhododendron simsii</name>
    <name type="common">Sims's rhododendron</name>
    <dbReference type="NCBI Taxonomy" id="118357"/>
    <lineage>
        <taxon>Eukaryota</taxon>
        <taxon>Viridiplantae</taxon>
        <taxon>Streptophyta</taxon>
        <taxon>Embryophyta</taxon>
        <taxon>Tracheophyta</taxon>
        <taxon>Spermatophyta</taxon>
        <taxon>Magnoliopsida</taxon>
        <taxon>eudicotyledons</taxon>
        <taxon>Gunneridae</taxon>
        <taxon>Pentapetalae</taxon>
        <taxon>asterids</taxon>
        <taxon>Ericales</taxon>
        <taxon>Ericaceae</taxon>
        <taxon>Ericoideae</taxon>
        <taxon>Rhodoreae</taxon>
        <taxon>Rhododendron</taxon>
    </lineage>
</organism>
<feature type="domain" description="UBC core" evidence="12">
    <location>
        <begin position="654"/>
        <end position="820"/>
    </location>
</feature>
<feature type="region of interest" description="Disordered" evidence="10">
    <location>
        <begin position="260"/>
        <end position="289"/>
    </location>
</feature>